<dbReference type="PANTHER" id="PTHR43013:SF1">
    <property type="entry name" value="GLUTAMYL-TRNA REDUCTASE"/>
    <property type="match status" value="1"/>
</dbReference>
<feature type="domain" description="Tetrapyrrole biosynthesis glutamyl-tRNA reductase dimerisation" evidence="1">
    <location>
        <begin position="27"/>
        <end position="125"/>
    </location>
</feature>
<sequence length="129" mass="15214">MTLYNIDDLQEVVHDNEATRQREAIAASYIVDEAVDTMIERYQYLSVRPVVLSLSQQAERTRRHFVKRARNKLPELTDDQFRVVENLSHILVRKILRAPLRRTVEAANTPDEDRVVRELRNVFNLDIKE</sequence>
<dbReference type="GO" id="GO:0050661">
    <property type="term" value="F:NADP binding"/>
    <property type="evidence" value="ECO:0007669"/>
    <property type="project" value="InterPro"/>
</dbReference>
<dbReference type="InterPro" id="IPR015896">
    <property type="entry name" value="4pyrrol_synth_GluRdtase_dimer"/>
</dbReference>
<dbReference type="InterPro" id="IPR036453">
    <property type="entry name" value="GluRdtase_dimer_dom_sf"/>
</dbReference>
<name>R7MU41_MEGEL</name>
<proteinExistence type="predicted"/>
<dbReference type="Proteomes" id="UP000017908">
    <property type="component" value="Unassembled WGS sequence"/>
</dbReference>
<dbReference type="AlphaFoldDB" id="R7MU41"/>
<dbReference type="GO" id="GO:0008883">
    <property type="term" value="F:glutamyl-tRNA reductase activity"/>
    <property type="evidence" value="ECO:0007669"/>
    <property type="project" value="InterPro"/>
</dbReference>
<evidence type="ECO:0000259" key="1">
    <source>
        <dbReference type="Pfam" id="PF00745"/>
    </source>
</evidence>
<organism evidence="2">
    <name type="scientific">Megasphaera elsdenii CAG:570</name>
    <dbReference type="NCBI Taxonomy" id="1263087"/>
    <lineage>
        <taxon>Bacteria</taxon>
        <taxon>Bacillati</taxon>
        <taxon>Bacillota</taxon>
        <taxon>Negativicutes</taxon>
        <taxon>Veillonellales</taxon>
        <taxon>Veillonellaceae</taxon>
        <taxon>Megasphaera</taxon>
    </lineage>
</organism>
<dbReference type="GO" id="GO:0019353">
    <property type="term" value="P:protoporphyrinogen IX biosynthetic process from glutamate"/>
    <property type="evidence" value="ECO:0007669"/>
    <property type="project" value="TreeGrafter"/>
</dbReference>
<reference evidence="2" key="1">
    <citation type="submission" date="2012-11" db="EMBL/GenBank/DDBJ databases">
        <title>Dependencies among metagenomic species, viruses, plasmids and units of genetic variation.</title>
        <authorList>
            <person name="Nielsen H.B."/>
            <person name="Almeida M."/>
            <person name="Juncker A.S."/>
            <person name="Rasmussen S."/>
            <person name="Li J."/>
            <person name="Sunagawa S."/>
            <person name="Plichta D."/>
            <person name="Gautier L."/>
            <person name="Le Chatelier E."/>
            <person name="Peletier E."/>
            <person name="Bonde I."/>
            <person name="Nielsen T."/>
            <person name="Manichanh C."/>
            <person name="Arumugam M."/>
            <person name="Batto J."/>
            <person name="Santos M.B.Q.D."/>
            <person name="Blom N."/>
            <person name="Borruel N."/>
            <person name="Burgdorf K.S."/>
            <person name="Boumezbeur F."/>
            <person name="Casellas F."/>
            <person name="Dore J."/>
            <person name="Guarner F."/>
            <person name="Hansen T."/>
            <person name="Hildebrand F."/>
            <person name="Kaas R.S."/>
            <person name="Kennedy S."/>
            <person name="Kristiansen K."/>
            <person name="Kultima J.R."/>
            <person name="Leonard P."/>
            <person name="Levenez F."/>
            <person name="Lund O."/>
            <person name="Moumen B."/>
            <person name="Le Paslier D."/>
            <person name="Pons N."/>
            <person name="Pedersen O."/>
            <person name="Prifti E."/>
            <person name="Qin J."/>
            <person name="Raes J."/>
            <person name="Tap J."/>
            <person name="Tims S."/>
            <person name="Ussery D.W."/>
            <person name="Yamada T."/>
            <person name="MetaHit consortium"/>
            <person name="Renault P."/>
            <person name="Sicheritz-Ponten T."/>
            <person name="Bork P."/>
            <person name="Wang J."/>
            <person name="Brunak S."/>
            <person name="Ehrlich S.D."/>
        </authorList>
    </citation>
    <scope>NUCLEOTIDE SEQUENCE [LARGE SCALE GENOMIC DNA]</scope>
</reference>
<dbReference type="SUPFAM" id="SSF69075">
    <property type="entry name" value="Glutamyl tRNA-reductase dimerization domain"/>
    <property type="match status" value="1"/>
</dbReference>
<gene>
    <name evidence="2" type="ORF">BN715_00473</name>
</gene>
<dbReference type="EMBL" id="CBKE010000022">
    <property type="protein sequence ID" value="CDF04100.1"/>
    <property type="molecule type" value="Genomic_DNA"/>
</dbReference>
<dbReference type="Pfam" id="PF00745">
    <property type="entry name" value="GlutR_dimer"/>
    <property type="match status" value="1"/>
</dbReference>
<evidence type="ECO:0000313" key="2">
    <source>
        <dbReference type="EMBL" id="CDF04100.1"/>
    </source>
</evidence>
<comment type="caution">
    <text evidence="2">The sequence shown here is derived from an EMBL/GenBank/DDBJ whole genome shotgun (WGS) entry which is preliminary data.</text>
</comment>
<dbReference type="PANTHER" id="PTHR43013">
    <property type="entry name" value="GLUTAMYL-TRNA REDUCTASE"/>
    <property type="match status" value="1"/>
</dbReference>
<accession>R7MU41</accession>
<protein>
    <submittedName>
        <fullName evidence="2">Glutamyl-tRNA reductase</fullName>
    </submittedName>
</protein>